<dbReference type="InterPro" id="IPR035892">
    <property type="entry name" value="C2_domain_sf"/>
</dbReference>
<name>A0A2Z7BKY4_9LAMI</name>
<reference evidence="3 4" key="1">
    <citation type="journal article" date="2015" name="Proc. Natl. Acad. Sci. U.S.A.">
        <title>The resurrection genome of Boea hygrometrica: A blueprint for survival of dehydration.</title>
        <authorList>
            <person name="Xiao L."/>
            <person name="Yang G."/>
            <person name="Zhang L."/>
            <person name="Yang X."/>
            <person name="Zhao S."/>
            <person name="Ji Z."/>
            <person name="Zhou Q."/>
            <person name="Hu M."/>
            <person name="Wang Y."/>
            <person name="Chen M."/>
            <person name="Xu Y."/>
            <person name="Jin H."/>
            <person name="Xiao X."/>
            <person name="Hu G."/>
            <person name="Bao F."/>
            <person name="Hu Y."/>
            <person name="Wan P."/>
            <person name="Li L."/>
            <person name="Deng X."/>
            <person name="Kuang T."/>
            <person name="Xiang C."/>
            <person name="Zhu J.K."/>
            <person name="Oliver M.J."/>
            <person name="He Y."/>
        </authorList>
    </citation>
    <scope>NUCLEOTIDE SEQUENCE [LARGE SCALE GENOMIC DNA]</scope>
    <source>
        <strain evidence="4">cv. XS01</strain>
    </source>
</reference>
<proteinExistence type="predicted"/>
<feature type="domain" description="C2" evidence="2">
    <location>
        <begin position="1"/>
        <end position="111"/>
    </location>
</feature>
<dbReference type="InterPro" id="IPR000008">
    <property type="entry name" value="C2_dom"/>
</dbReference>
<evidence type="ECO:0000259" key="2">
    <source>
        <dbReference type="PROSITE" id="PS50004"/>
    </source>
</evidence>
<dbReference type="AlphaFoldDB" id="A0A2Z7BKY4"/>
<dbReference type="PANTHER" id="PTHR32246:SF143">
    <property type="entry name" value="CALCIUM-DEPENDENT LIPID-BINDING (CALB DOMAIN) FAMILY PROTEIN"/>
    <property type="match status" value="1"/>
</dbReference>
<organism evidence="3 4">
    <name type="scientific">Dorcoceras hygrometricum</name>
    <dbReference type="NCBI Taxonomy" id="472368"/>
    <lineage>
        <taxon>Eukaryota</taxon>
        <taxon>Viridiplantae</taxon>
        <taxon>Streptophyta</taxon>
        <taxon>Embryophyta</taxon>
        <taxon>Tracheophyta</taxon>
        <taxon>Spermatophyta</taxon>
        <taxon>Magnoliopsida</taxon>
        <taxon>eudicotyledons</taxon>
        <taxon>Gunneridae</taxon>
        <taxon>Pentapetalae</taxon>
        <taxon>asterids</taxon>
        <taxon>lamiids</taxon>
        <taxon>Lamiales</taxon>
        <taxon>Gesneriaceae</taxon>
        <taxon>Didymocarpoideae</taxon>
        <taxon>Trichosporeae</taxon>
        <taxon>Loxocarpinae</taxon>
        <taxon>Dorcoceras</taxon>
    </lineage>
</organism>
<dbReference type="SUPFAM" id="SSF49562">
    <property type="entry name" value="C2 domain (Calcium/lipid-binding domain, CaLB)"/>
    <property type="match status" value="1"/>
</dbReference>
<evidence type="ECO:0000313" key="3">
    <source>
        <dbReference type="EMBL" id="KZV34029.1"/>
    </source>
</evidence>
<gene>
    <name evidence="3" type="ORF">F511_02802</name>
</gene>
<feature type="region of interest" description="Disordered" evidence="1">
    <location>
        <begin position="316"/>
        <end position="345"/>
    </location>
</feature>
<dbReference type="GO" id="GO:0006952">
    <property type="term" value="P:defense response"/>
    <property type="evidence" value="ECO:0007669"/>
    <property type="project" value="InterPro"/>
</dbReference>
<dbReference type="Pfam" id="PF00168">
    <property type="entry name" value="C2"/>
    <property type="match status" value="1"/>
</dbReference>
<dbReference type="PANTHER" id="PTHR32246">
    <property type="entry name" value="INGRESSION PROTEIN FIC1"/>
    <property type="match status" value="1"/>
</dbReference>
<feature type="compositionally biased region" description="Basic and acidic residues" evidence="1">
    <location>
        <begin position="316"/>
        <end position="339"/>
    </location>
</feature>
<dbReference type="SMART" id="SM00239">
    <property type="entry name" value="C2"/>
    <property type="match status" value="1"/>
</dbReference>
<dbReference type="EMBL" id="KV005644">
    <property type="protein sequence ID" value="KZV34029.1"/>
    <property type="molecule type" value="Genomic_DNA"/>
</dbReference>
<accession>A0A2Z7BKY4</accession>
<feature type="region of interest" description="Disordered" evidence="1">
    <location>
        <begin position="427"/>
        <end position="448"/>
    </location>
</feature>
<protein>
    <recommendedName>
        <fullName evidence="2">C2 domain-containing protein</fullName>
    </recommendedName>
</protein>
<dbReference type="OrthoDB" id="1909968at2759"/>
<dbReference type="PROSITE" id="PS50004">
    <property type="entry name" value="C2"/>
    <property type="match status" value="1"/>
</dbReference>
<dbReference type="InterPro" id="IPR044750">
    <property type="entry name" value="C2_SRC2/BAP"/>
</dbReference>
<sequence length="496" mass="55244">MAPILKPFQLLEINVISAQDLDPISKKMQTYCTVWLHRDRKLSSGVNTEGKNNPTWNDKFVFRVNDEFLQQEDSAVMIEIYTVNWFRDKLIGTAHVLVRNLLPPLVRSHNHHRRMMGMRFVALQVRRPSGRPQGILNISVALLDSTKRSMPLDAELSSSGVGYHDHVMEPPPNLHRLNQIGNRNKQNSSSYNVKPILRRSRSERSEHVTADTCSLNGSVAVLAGKKGAKESSILSISECVDPFKGIMLKKGKASSVISGAELRDKPKQKGRKVKGSSVLSDSILSKESSNFHKVNEKGDTKIEDKSKIVVENPKNKAVDEKSVARTEDNPHHVRKDVPISKHNGFQDYDAPKSKYVVGAPFKGKSPCLDSSEVGPSPSEVAAAMMANRKYPLDDKQSSVLDGWSLDESVEGLRSKLERWRTNVPPLHDRSGYSSSSYRTPAKHARRHTDGGTGLFSCFGNIYGYECQCVCGKPPGKRAQRARFHSPSFGTSSRSFL</sequence>
<dbReference type="Proteomes" id="UP000250235">
    <property type="component" value="Unassembled WGS sequence"/>
</dbReference>
<dbReference type="CDD" id="cd04051">
    <property type="entry name" value="C2_SRC2_like"/>
    <property type="match status" value="1"/>
</dbReference>
<evidence type="ECO:0000313" key="4">
    <source>
        <dbReference type="Proteomes" id="UP000250235"/>
    </source>
</evidence>
<evidence type="ECO:0000256" key="1">
    <source>
        <dbReference type="SAM" id="MobiDB-lite"/>
    </source>
</evidence>
<keyword evidence="4" id="KW-1185">Reference proteome</keyword>
<dbReference type="Gene3D" id="2.60.40.150">
    <property type="entry name" value="C2 domain"/>
    <property type="match status" value="1"/>
</dbReference>